<dbReference type="STRING" id="1423802.FC56_GL000568"/>
<dbReference type="UniPathway" id="UPA00665"/>
<keyword evidence="3 9" id="KW-0645">Protease</keyword>
<evidence type="ECO:0000256" key="1">
    <source>
        <dbReference type="ARBA" id="ARBA00006139"/>
    </source>
</evidence>
<organism evidence="12 13">
    <name type="scientific">Lentilactobacillus senioris DSM 24302 = JCM 17472</name>
    <dbReference type="NCBI Taxonomy" id="1423802"/>
    <lineage>
        <taxon>Bacteria</taxon>
        <taxon>Bacillati</taxon>
        <taxon>Bacillota</taxon>
        <taxon>Bacilli</taxon>
        <taxon>Lactobacillales</taxon>
        <taxon>Lactobacillaceae</taxon>
        <taxon>Lentilactobacillus</taxon>
    </lineage>
</organism>
<evidence type="ECO:0000256" key="8">
    <source>
        <dbReference type="ARBA" id="ARBA00023136"/>
    </source>
</evidence>
<comment type="caution">
    <text evidence="12">The sequence shown here is derived from an EMBL/GenBank/DDBJ whole genome shotgun (WGS) entry which is preliminary data.</text>
</comment>
<feature type="active site" evidence="9">
    <location>
        <position position="134"/>
    </location>
</feature>
<comment type="subcellular location">
    <subcellularLocation>
        <location evidence="9">Cell membrane</location>
        <topology evidence="9">Multi-pass membrane protein</topology>
    </subcellularLocation>
</comment>
<evidence type="ECO:0000256" key="3">
    <source>
        <dbReference type="ARBA" id="ARBA00022670"/>
    </source>
</evidence>
<gene>
    <name evidence="9" type="primary">lspA</name>
    <name evidence="12" type="ORF">FC56_GL000568</name>
</gene>
<feature type="transmembrane region" description="Helical" evidence="9">
    <location>
        <begin position="128"/>
        <end position="149"/>
    </location>
</feature>
<keyword evidence="13" id="KW-1185">Reference proteome</keyword>
<sequence>MATKLKPILKYWILALLLVGVDQLVKHWTTNNLTLGQEKSAIPNILSITYLQNDGAAWSILTGQRWLFILIAAVAILLITVLMIHFRSQESYLIGLTLVLSGTVGNLIDRIINGFVVDMFQLDFINFPIFNCADLFLTFGIAWLAILIIRED</sequence>
<dbReference type="NCBIfam" id="TIGR00077">
    <property type="entry name" value="lspA"/>
    <property type="match status" value="1"/>
</dbReference>
<keyword evidence="5 9" id="KW-0064">Aspartyl protease</keyword>
<protein>
    <recommendedName>
        <fullName evidence="9">Lipoprotein signal peptidase</fullName>
        <ecNumber evidence="9">3.4.23.36</ecNumber>
    </recommendedName>
    <alternativeName>
        <fullName evidence="9">Prolipoprotein signal peptidase</fullName>
    </alternativeName>
    <alternativeName>
        <fullName evidence="9">Signal peptidase II</fullName>
        <shortName evidence="9">SPase II</shortName>
    </alternativeName>
</protein>
<name>A0A0R2CQC5_9LACO</name>
<comment type="pathway">
    <text evidence="9">Protein modification; lipoprotein biosynthesis (signal peptide cleavage).</text>
</comment>
<evidence type="ECO:0000256" key="5">
    <source>
        <dbReference type="ARBA" id="ARBA00022750"/>
    </source>
</evidence>
<feature type="transmembrane region" description="Helical" evidence="9">
    <location>
        <begin position="91"/>
        <end position="108"/>
    </location>
</feature>
<dbReference type="EMBL" id="AYZR01000008">
    <property type="protein sequence ID" value="KRM93848.1"/>
    <property type="molecule type" value="Genomic_DNA"/>
</dbReference>
<dbReference type="GO" id="GO:0006508">
    <property type="term" value="P:proteolysis"/>
    <property type="evidence" value="ECO:0007669"/>
    <property type="project" value="UniProtKB-KW"/>
</dbReference>
<evidence type="ECO:0000256" key="9">
    <source>
        <dbReference type="HAMAP-Rule" id="MF_00161"/>
    </source>
</evidence>
<dbReference type="InterPro" id="IPR001872">
    <property type="entry name" value="Peptidase_A8"/>
</dbReference>
<keyword evidence="8 9" id="KW-0472">Membrane</keyword>
<comment type="similarity">
    <text evidence="1 9 11">Belongs to the peptidase A8 family.</text>
</comment>
<keyword evidence="2 9" id="KW-1003">Cell membrane</keyword>
<evidence type="ECO:0000256" key="2">
    <source>
        <dbReference type="ARBA" id="ARBA00022475"/>
    </source>
</evidence>
<evidence type="ECO:0000256" key="7">
    <source>
        <dbReference type="ARBA" id="ARBA00022989"/>
    </source>
</evidence>
<dbReference type="GO" id="GO:0005886">
    <property type="term" value="C:plasma membrane"/>
    <property type="evidence" value="ECO:0007669"/>
    <property type="project" value="UniProtKB-SubCell"/>
</dbReference>
<feature type="transmembrane region" description="Helical" evidence="9">
    <location>
        <begin position="66"/>
        <end position="84"/>
    </location>
</feature>
<evidence type="ECO:0000256" key="11">
    <source>
        <dbReference type="RuleBase" id="RU004181"/>
    </source>
</evidence>
<dbReference type="HAMAP" id="MF_00161">
    <property type="entry name" value="LspA"/>
    <property type="match status" value="1"/>
</dbReference>
<dbReference type="PATRIC" id="fig|1423802.4.peg.577"/>
<keyword evidence="6 9" id="KW-0378">Hydrolase</keyword>
<dbReference type="PROSITE" id="PS00855">
    <property type="entry name" value="SPASE_II"/>
    <property type="match status" value="1"/>
</dbReference>
<keyword evidence="4 9" id="KW-0812">Transmembrane</keyword>
<comment type="catalytic activity">
    <reaction evidence="9 10">
        <text>Release of signal peptides from bacterial membrane prolipoproteins. Hydrolyzes -Xaa-Yaa-Zaa-|-(S,diacylglyceryl)Cys-, in which Xaa is hydrophobic (preferably Leu), and Yaa (Ala or Ser) and Zaa (Gly or Ala) have small, neutral side chains.</text>
        <dbReference type="EC" id="3.4.23.36"/>
    </reaction>
</comment>
<dbReference type="EC" id="3.4.23.36" evidence="9"/>
<dbReference type="RefSeq" id="WP_054669704.1">
    <property type="nucleotide sequence ID" value="NZ_AYZR01000008.1"/>
</dbReference>
<dbReference type="PANTHER" id="PTHR33695">
    <property type="entry name" value="LIPOPROTEIN SIGNAL PEPTIDASE"/>
    <property type="match status" value="1"/>
</dbReference>
<feature type="transmembrane region" description="Helical" evidence="9">
    <location>
        <begin position="7"/>
        <end position="25"/>
    </location>
</feature>
<dbReference type="Proteomes" id="UP000051256">
    <property type="component" value="Unassembled WGS sequence"/>
</dbReference>
<accession>A0A0R2CQC5</accession>
<evidence type="ECO:0000256" key="4">
    <source>
        <dbReference type="ARBA" id="ARBA00022692"/>
    </source>
</evidence>
<reference evidence="12 13" key="1">
    <citation type="journal article" date="2015" name="Genome Announc.">
        <title>Expanding the biotechnology potential of lactobacilli through comparative genomics of 213 strains and associated genera.</title>
        <authorList>
            <person name="Sun Z."/>
            <person name="Harris H.M."/>
            <person name="McCann A."/>
            <person name="Guo C."/>
            <person name="Argimon S."/>
            <person name="Zhang W."/>
            <person name="Yang X."/>
            <person name="Jeffery I.B."/>
            <person name="Cooney J.C."/>
            <person name="Kagawa T.F."/>
            <person name="Liu W."/>
            <person name="Song Y."/>
            <person name="Salvetti E."/>
            <person name="Wrobel A."/>
            <person name="Rasinkangas P."/>
            <person name="Parkhill J."/>
            <person name="Rea M.C."/>
            <person name="O'Sullivan O."/>
            <person name="Ritari J."/>
            <person name="Douillard F.P."/>
            <person name="Paul Ross R."/>
            <person name="Yang R."/>
            <person name="Briner A.E."/>
            <person name="Felis G.E."/>
            <person name="de Vos W.M."/>
            <person name="Barrangou R."/>
            <person name="Klaenhammer T.R."/>
            <person name="Caufield P.W."/>
            <person name="Cui Y."/>
            <person name="Zhang H."/>
            <person name="O'Toole P.W."/>
        </authorList>
    </citation>
    <scope>NUCLEOTIDE SEQUENCE [LARGE SCALE GENOMIC DNA]</scope>
    <source>
        <strain evidence="12 13">DSM 24302</strain>
    </source>
</reference>
<evidence type="ECO:0000313" key="12">
    <source>
        <dbReference type="EMBL" id="KRM93848.1"/>
    </source>
</evidence>
<evidence type="ECO:0000256" key="6">
    <source>
        <dbReference type="ARBA" id="ARBA00022801"/>
    </source>
</evidence>
<dbReference type="AlphaFoldDB" id="A0A0R2CQC5"/>
<dbReference type="PANTHER" id="PTHR33695:SF1">
    <property type="entry name" value="LIPOPROTEIN SIGNAL PEPTIDASE"/>
    <property type="match status" value="1"/>
</dbReference>
<keyword evidence="7 9" id="KW-1133">Transmembrane helix</keyword>
<proteinExistence type="inferred from homology"/>
<evidence type="ECO:0000313" key="13">
    <source>
        <dbReference type="Proteomes" id="UP000051256"/>
    </source>
</evidence>
<dbReference type="GO" id="GO:0004190">
    <property type="term" value="F:aspartic-type endopeptidase activity"/>
    <property type="evidence" value="ECO:0007669"/>
    <property type="project" value="UniProtKB-UniRule"/>
</dbReference>
<dbReference type="PRINTS" id="PR00781">
    <property type="entry name" value="LIPOSIGPTASE"/>
</dbReference>
<comment type="function">
    <text evidence="9 10">This protein specifically catalyzes the removal of signal peptides from prolipoproteins.</text>
</comment>
<dbReference type="Pfam" id="PF01252">
    <property type="entry name" value="Peptidase_A8"/>
    <property type="match status" value="1"/>
</dbReference>
<feature type="active site" evidence="9">
    <location>
        <position position="118"/>
    </location>
</feature>
<evidence type="ECO:0000256" key="10">
    <source>
        <dbReference type="RuleBase" id="RU000594"/>
    </source>
</evidence>